<dbReference type="AlphaFoldDB" id="A0A0R1HGC0"/>
<dbReference type="EMBL" id="AZDI01000008">
    <property type="protein sequence ID" value="KRK45477.1"/>
    <property type="molecule type" value="Genomic_DNA"/>
</dbReference>
<dbReference type="STRING" id="1423719.FC66_GL001445"/>
<proteinExistence type="predicted"/>
<organism evidence="1 2">
    <name type="scientific">Dellaglioa algida DSM 15638</name>
    <dbReference type="NCBI Taxonomy" id="1423719"/>
    <lineage>
        <taxon>Bacteria</taxon>
        <taxon>Bacillati</taxon>
        <taxon>Bacillota</taxon>
        <taxon>Bacilli</taxon>
        <taxon>Lactobacillales</taxon>
        <taxon>Lactobacillaceae</taxon>
        <taxon>Dellaglioa</taxon>
    </lineage>
</organism>
<evidence type="ECO:0000313" key="2">
    <source>
        <dbReference type="Proteomes" id="UP000051450"/>
    </source>
</evidence>
<reference evidence="1 2" key="1">
    <citation type="journal article" date="2015" name="Genome Announc.">
        <title>Expanding the biotechnology potential of lactobacilli through comparative genomics of 213 strains and associated genera.</title>
        <authorList>
            <person name="Sun Z."/>
            <person name="Harris H.M."/>
            <person name="McCann A."/>
            <person name="Guo C."/>
            <person name="Argimon S."/>
            <person name="Zhang W."/>
            <person name="Yang X."/>
            <person name="Jeffery I.B."/>
            <person name="Cooney J.C."/>
            <person name="Kagawa T.F."/>
            <person name="Liu W."/>
            <person name="Song Y."/>
            <person name="Salvetti E."/>
            <person name="Wrobel A."/>
            <person name="Rasinkangas P."/>
            <person name="Parkhill J."/>
            <person name="Rea M.C."/>
            <person name="O'Sullivan O."/>
            <person name="Ritari J."/>
            <person name="Douillard F.P."/>
            <person name="Paul Ross R."/>
            <person name="Yang R."/>
            <person name="Briner A.E."/>
            <person name="Felis G.E."/>
            <person name="de Vos W.M."/>
            <person name="Barrangou R."/>
            <person name="Klaenhammer T.R."/>
            <person name="Caufield P.W."/>
            <person name="Cui Y."/>
            <person name="Zhang H."/>
            <person name="O'Toole P.W."/>
        </authorList>
    </citation>
    <scope>NUCLEOTIDE SEQUENCE [LARGE SCALE GENOMIC DNA]</scope>
    <source>
        <strain evidence="1 2">DSM 15638</strain>
    </source>
</reference>
<evidence type="ECO:0000313" key="1">
    <source>
        <dbReference type="EMBL" id="KRK45477.1"/>
    </source>
</evidence>
<sequence>MFSSIYKFILGGAITKRSSWIGTLLARVTLLMPNSFLAIGLAAKTNPLPVFSAVDITTRTERSGLSPRATDSTEA</sequence>
<gene>
    <name evidence="1" type="ORF">FC66_GL001445</name>
</gene>
<protein>
    <submittedName>
        <fullName evidence="1">Uncharacterized protein</fullName>
    </submittedName>
</protein>
<dbReference type="Proteomes" id="UP000051450">
    <property type="component" value="Unassembled WGS sequence"/>
</dbReference>
<name>A0A0R1HGC0_9LACO</name>
<accession>A0A0R1HGC0</accession>
<comment type="caution">
    <text evidence="1">The sequence shown here is derived from an EMBL/GenBank/DDBJ whole genome shotgun (WGS) entry which is preliminary data.</text>
</comment>
<keyword evidence="2" id="KW-1185">Reference proteome</keyword>